<feature type="compositionally biased region" description="Basic residues" evidence="1">
    <location>
        <begin position="661"/>
        <end position="673"/>
    </location>
</feature>
<evidence type="ECO:0000256" key="1">
    <source>
        <dbReference type="SAM" id="MobiDB-lite"/>
    </source>
</evidence>
<protein>
    <recommendedName>
        <fullName evidence="2">5'-3' DNA helicase ZGRF1-like N-terminal domain-containing protein</fullName>
    </recommendedName>
</protein>
<feature type="compositionally biased region" description="Basic and acidic residues" evidence="1">
    <location>
        <begin position="533"/>
        <end position="542"/>
    </location>
</feature>
<sequence length="907" mass="99215">MASSPSLAMTSNPLPTSALVVDFICLFTHDLKRKQKRWQDGVLKYHTFNKRIMVYDDRGHFIGDAHWQEGGDLDEGDEFELDRGAAIVQVSDRTGQREQDLTDLLDKRAKDVERRRANAGTRTPGSTAATTRTPRNDQSSHFQLRHRPLTDLVGGASRIGRAVISPHSPYEARKMAISPGQQQESPSEDVRPSKRRRREESPPNKLGHARSLFGATLTLTPYASSAPSVQSQALRERTNEASKAAQLTARSRLSGVVDRDRRSSKLPPPPEYLAIADTNPAPHQIAPRRTLPQRASLRELLAGNEQNFNHDRPRQREANHQGHKGPGQASRSCPSPLKDVVASVPAPAPAPKNRESQAVEPPANERIRKKRSRQPSESPSSPKDARASEPAQDSVEPVAAQDEAFESWLQQSEENSSRHEAPVQPPRLRSSSPRDSETDTGLPARERTRGDDGPEKGPLPNRGSKRAERTTSKPLTKEPTNKASGVRGTKRALSAETAAAPRSHADDLSGLVKEPRTELRIRSRQRRGLLMVSEKKDRDRVVRSHMRPAAETIIEAQRAPPIDPPSASDTEEPSVAHSRVMHRNLSGDAASRRSSMSSDTSHTDTPDLDDLLNSNNHPVVAASSLEKESHGLDENEDDEAAHKSDAASANSLEDDMSPPPQRRRTNPTRRSRPKPAQPVSSDEEEAMAVVTPSSPHDAMADGDPDPKPDPKPKSGPRITKMARKSVRSKEIIGFTLPTDDFPPTVFTTMSNGTFGKTEAEKTEKTEKTEKMGDAEVTQSHINGAQDPTPQSTTVKCVAQSEVHRRVSDKSQGKQPPRLINPATRGKKAARKEDAAGLPPQPMVQLDPAAPTRIIPAARAPATKRMPSGSHAAQSALPGFSRANGGAWSRHAEDLLGMTRPSRSTSRR</sequence>
<reference evidence="3 4" key="1">
    <citation type="submission" date="2017-06" db="EMBL/GenBank/DDBJ databases">
        <title>Comparative genomic analysis of Ambrosia Fusariam Clade fungi.</title>
        <authorList>
            <person name="Stajich J.E."/>
            <person name="Carrillo J."/>
            <person name="Kijimoto T."/>
            <person name="Eskalen A."/>
            <person name="O'Donnell K."/>
            <person name="Kasson M."/>
        </authorList>
    </citation>
    <scope>NUCLEOTIDE SEQUENCE [LARGE SCALE GENOMIC DNA]</scope>
    <source>
        <strain evidence="3 4">NRRL62579</strain>
    </source>
</reference>
<dbReference type="InterPro" id="IPR052800">
    <property type="entry name" value="DNA_Repair_Helicase_ZGRF1"/>
</dbReference>
<feature type="compositionally biased region" description="Low complexity" evidence="1">
    <location>
        <begin position="847"/>
        <end position="862"/>
    </location>
</feature>
<dbReference type="Pfam" id="PF10382">
    <property type="entry name" value="ZGRF1-like_N"/>
    <property type="match status" value="1"/>
</dbReference>
<dbReference type="InterPro" id="IPR018838">
    <property type="entry name" value="ZGRF1-like_N"/>
</dbReference>
<dbReference type="PANTHER" id="PTHR28535">
    <property type="entry name" value="ZINC FINGER GRF-TYPE CONTAINING 1"/>
    <property type="match status" value="1"/>
</dbReference>
<feature type="region of interest" description="Disordered" evidence="1">
    <location>
        <begin position="175"/>
        <end position="210"/>
    </location>
</feature>
<dbReference type="GO" id="GO:0005634">
    <property type="term" value="C:nucleus"/>
    <property type="evidence" value="ECO:0007669"/>
    <property type="project" value="TreeGrafter"/>
</dbReference>
<name>A0A428RZL6_9HYPO</name>
<dbReference type="STRING" id="1325735.A0A428RZL6"/>
<feature type="compositionally biased region" description="Basic and acidic residues" evidence="1">
    <location>
        <begin position="308"/>
        <end position="320"/>
    </location>
</feature>
<feature type="compositionally biased region" description="Low complexity" evidence="1">
    <location>
        <begin position="734"/>
        <end position="748"/>
    </location>
</feature>
<dbReference type="GO" id="GO:0006302">
    <property type="term" value="P:double-strand break repair"/>
    <property type="evidence" value="ECO:0007669"/>
    <property type="project" value="TreeGrafter"/>
</dbReference>
<feature type="compositionally biased region" description="Basic and acidic residues" evidence="1">
    <location>
        <begin position="801"/>
        <end position="811"/>
    </location>
</feature>
<feature type="domain" description="5'-3' DNA helicase ZGRF1-like N-terminal" evidence="2">
    <location>
        <begin position="20"/>
        <end position="101"/>
    </location>
</feature>
<feature type="compositionally biased region" description="Basic and acidic residues" evidence="1">
    <location>
        <begin position="503"/>
        <end position="521"/>
    </location>
</feature>
<organism evidence="3 4">
    <name type="scientific">Fusarium oligoseptatum</name>
    <dbReference type="NCBI Taxonomy" id="2604345"/>
    <lineage>
        <taxon>Eukaryota</taxon>
        <taxon>Fungi</taxon>
        <taxon>Dikarya</taxon>
        <taxon>Ascomycota</taxon>
        <taxon>Pezizomycotina</taxon>
        <taxon>Sordariomycetes</taxon>
        <taxon>Hypocreomycetidae</taxon>
        <taxon>Hypocreales</taxon>
        <taxon>Nectriaceae</taxon>
        <taxon>Fusarium</taxon>
        <taxon>Fusarium solani species complex</taxon>
    </lineage>
</organism>
<dbReference type="Proteomes" id="UP000287144">
    <property type="component" value="Unassembled WGS sequence"/>
</dbReference>
<feature type="compositionally biased region" description="Basic and acidic residues" evidence="1">
    <location>
        <begin position="94"/>
        <end position="116"/>
    </location>
</feature>
<dbReference type="AlphaFoldDB" id="A0A428RZL6"/>
<dbReference type="EMBL" id="NKCK01000394">
    <property type="protein sequence ID" value="RSL82992.1"/>
    <property type="molecule type" value="Genomic_DNA"/>
</dbReference>
<keyword evidence="4" id="KW-1185">Reference proteome</keyword>
<feature type="compositionally biased region" description="Polar residues" evidence="1">
    <location>
        <begin position="120"/>
        <end position="142"/>
    </location>
</feature>
<proteinExistence type="predicted"/>
<feature type="region of interest" description="Disordered" evidence="1">
    <location>
        <begin position="93"/>
        <end position="153"/>
    </location>
</feature>
<feature type="compositionally biased region" description="Low complexity" evidence="1">
    <location>
        <begin position="588"/>
        <end position="600"/>
    </location>
</feature>
<evidence type="ECO:0000313" key="3">
    <source>
        <dbReference type="EMBL" id="RSL82992.1"/>
    </source>
</evidence>
<gene>
    <name evidence="3" type="ORF">CEP52_016824</name>
</gene>
<dbReference type="PANTHER" id="PTHR28535:SF1">
    <property type="entry name" value="PROTEIN ZGRF1"/>
    <property type="match status" value="1"/>
</dbReference>
<feature type="compositionally biased region" description="Basic and acidic residues" evidence="1">
    <location>
        <begin position="757"/>
        <end position="773"/>
    </location>
</feature>
<evidence type="ECO:0000259" key="2">
    <source>
        <dbReference type="Pfam" id="PF10382"/>
    </source>
</evidence>
<evidence type="ECO:0000313" key="4">
    <source>
        <dbReference type="Proteomes" id="UP000287144"/>
    </source>
</evidence>
<feature type="region of interest" description="Disordered" evidence="1">
    <location>
        <begin position="228"/>
        <end position="774"/>
    </location>
</feature>
<dbReference type="GO" id="GO:0035861">
    <property type="term" value="C:site of double-strand break"/>
    <property type="evidence" value="ECO:0007669"/>
    <property type="project" value="TreeGrafter"/>
</dbReference>
<comment type="caution">
    <text evidence="3">The sequence shown here is derived from an EMBL/GenBank/DDBJ whole genome shotgun (WGS) entry which is preliminary data.</text>
</comment>
<feature type="region of interest" description="Disordered" evidence="1">
    <location>
        <begin position="799"/>
        <end position="907"/>
    </location>
</feature>
<feature type="compositionally biased region" description="Basic and acidic residues" evidence="1">
    <location>
        <begin position="444"/>
        <end position="455"/>
    </location>
</feature>
<feature type="compositionally biased region" description="Basic and acidic residues" evidence="1">
    <location>
        <begin position="188"/>
        <end position="202"/>
    </location>
</feature>
<accession>A0A428RZL6</accession>
<feature type="compositionally biased region" description="Basic and acidic residues" evidence="1">
    <location>
        <begin position="465"/>
        <end position="480"/>
    </location>
</feature>